<evidence type="ECO:0000256" key="3">
    <source>
        <dbReference type="ARBA" id="ARBA00023082"/>
    </source>
</evidence>
<protein>
    <submittedName>
        <fullName evidence="7">RNA polymerase sigma factor</fullName>
    </submittedName>
</protein>
<dbReference type="NCBIfam" id="TIGR02937">
    <property type="entry name" value="sigma70-ECF"/>
    <property type="match status" value="1"/>
</dbReference>
<sequence>MLDQRERLESYRDRLYGYAISLSQDPDLSRDLVQDCALKALTAKKVPQDEPAFRAWLFRILRNAFLDHLRAADRLADFTFDDSDDLDPGVWSAEERMVDAVTVRVALAAMPAGQRDILALIDIAGLRYAEAATLLDVPVGTVMSRVSRARQALLLRISGSNVTPLKSAVRSAVNSSQGGRRR</sequence>
<proteinExistence type="inferred from homology"/>
<evidence type="ECO:0000313" key="8">
    <source>
        <dbReference type="Proteomes" id="UP000315252"/>
    </source>
</evidence>
<dbReference type="InterPro" id="IPR013324">
    <property type="entry name" value="RNA_pol_sigma_r3/r4-like"/>
</dbReference>
<dbReference type="SUPFAM" id="SSF88946">
    <property type="entry name" value="Sigma2 domain of RNA polymerase sigma factors"/>
    <property type="match status" value="1"/>
</dbReference>
<reference evidence="7 8" key="1">
    <citation type="submission" date="2019-06" db="EMBL/GenBank/DDBJ databases">
        <title>Whole genome sequence for Rhodospirillaceae sp. R148.</title>
        <authorList>
            <person name="Wang G."/>
        </authorList>
    </citation>
    <scope>NUCLEOTIDE SEQUENCE [LARGE SCALE GENOMIC DNA]</scope>
    <source>
        <strain evidence="7 8">R148</strain>
    </source>
</reference>
<dbReference type="GO" id="GO:0006352">
    <property type="term" value="P:DNA-templated transcription initiation"/>
    <property type="evidence" value="ECO:0007669"/>
    <property type="project" value="InterPro"/>
</dbReference>
<feature type="domain" description="RNA polymerase sigma factor 70 region 4 type 2" evidence="6">
    <location>
        <begin position="103"/>
        <end position="153"/>
    </location>
</feature>
<evidence type="ECO:0000256" key="2">
    <source>
        <dbReference type="ARBA" id="ARBA00023015"/>
    </source>
</evidence>
<dbReference type="SUPFAM" id="SSF88659">
    <property type="entry name" value="Sigma3 and sigma4 domains of RNA polymerase sigma factors"/>
    <property type="match status" value="1"/>
</dbReference>
<dbReference type="PANTHER" id="PTHR43133:SF25">
    <property type="entry name" value="RNA POLYMERASE SIGMA FACTOR RFAY-RELATED"/>
    <property type="match status" value="1"/>
</dbReference>
<dbReference type="Gene3D" id="1.10.1740.10">
    <property type="match status" value="1"/>
</dbReference>
<evidence type="ECO:0000256" key="4">
    <source>
        <dbReference type="ARBA" id="ARBA00023163"/>
    </source>
</evidence>
<keyword evidence="2" id="KW-0805">Transcription regulation</keyword>
<evidence type="ECO:0000256" key="1">
    <source>
        <dbReference type="ARBA" id="ARBA00010641"/>
    </source>
</evidence>
<dbReference type="InterPro" id="IPR036388">
    <property type="entry name" value="WH-like_DNA-bd_sf"/>
</dbReference>
<dbReference type="AlphaFoldDB" id="A0A545TUT3"/>
<dbReference type="Proteomes" id="UP000315252">
    <property type="component" value="Unassembled WGS sequence"/>
</dbReference>
<dbReference type="PANTHER" id="PTHR43133">
    <property type="entry name" value="RNA POLYMERASE ECF-TYPE SIGMA FACTO"/>
    <property type="match status" value="1"/>
</dbReference>
<dbReference type="GO" id="GO:0003677">
    <property type="term" value="F:DNA binding"/>
    <property type="evidence" value="ECO:0007669"/>
    <property type="project" value="InterPro"/>
</dbReference>
<comment type="similarity">
    <text evidence="1">Belongs to the sigma-70 factor family. ECF subfamily.</text>
</comment>
<dbReference type="Gene3D" id="1.10.10.10">
    <property type="entry name" value="Winged helix-like DNA-binding domain superfamily/Winged helix DNA-binding domain"/>
    <property type="match status" value="1"/>
</dbReference>
<evidence type="ECO:0000313" key="7">
    <source>
        <dbReference type="EMBL" id="TQV80978.1"/>
    </source>
</evidence>
<dbReference type="EMBL" id="VHSH01000003">
    <property type="protein sequence ID" value="TQV80978.1"/>
    <property type="molecule type" value="Genomic_DNA"/>
</dbReference>
<dbReference type="OrthoDB" id="9803470at2"/>
<keyword evidence="4" id="KW-0804">Transcription</keyword>
<dbReference type="InterPro" id="IPR013325">
    <property type="entry name" value="RNA_pol_sigma_r2"/>
</dbReference>
<organism evidence="7 8">
    <name type="scientific">Denitrobaculum tricleocarpae</name>
    <dbReference type="NCBI Taxonomy" id="2591009"/>
    <lineage>
        <taxon>Bacteria</taxon>
        <taxon>Pseudomonadati</taxon>
        <taxon>Pseudomonadota</taxon>
        <taxon>Alphaproteobacteria</taxon>
        <taxon>Rhodospirillales</taxon>
        <taxon>Rhodospirillaceae</taxon>
        <taxon>Denitrobaculum</taxon>
    </lineage>
</organism>
<evidence type="ECO:0000259" key="5">
    <source>
        <dbReference type="Pfam" id="PF04542"/>
    </source>
</evidence>
<dbReference type="Pfam" id="PF08281">
    <property type="entry name" value="Sigma70_r4_2"/>
    <property type="match status" value="1"/>
</dbReference>
<accession>A0A545TUT3</accession>
<evidence type="ECO:0000259" key="6">
    <source>
        <dbReference type="Pfam" id="PF08281"/>
    </source>
</evidence>
<dbReference type="InterPro" id="IPR039425">
    <property type="entry name" value="RNA_pol_sigma-70-like"/>
</dbReference>
<keyword evidence="8" id="KW-1185">Reference proteome</keyword>
<dbReference type="InterPro" id="IPR014284">
    <property type="entry name" value="RNA_pol_sigma-70_dom"/>
</dbReference>
<keyword evidence="3" id="KW-0731">Sigma factor</keyword>
<dbReference type="InterPro" id="IPR013249">
    <property type="entry name" value="RNA_pol_sigma70_r4_t2"/>
</dbReference>
<comment type="caution">
    <text evidence="7">The sequence shown here is derived from an EMBL/GenBank/DDBJ whole genome shotgun (WGS) entry which is preliminary data.</text>
</comment>
<name>A0A545TUT3_9PROT</name>
<dbReference type="CDD" id="cd06171">
    <property type="entry name" value="Sigma70_r4"/>
    <property type="match status" value="1"/>
</dbReference>
<dbReference type="Pfam" id="PF04542">
    <property type="entry name" value="Sigma70_r2"/>
    <property type="match status" value="1"/>
</dbReference>
<gene>
    <name evidence="7" type="ORF">FKG95_12260</name>
</gene>
<feature type="domain" description="RNA polymerase sigma-70 region 2" evidence="5">
    <location>
        <begin position="9"/>
        <end position="74"/>
    </location>
</feature>
<dbReference type="GO" id="GO:0016987">
    <property type="term" value="F:sigma factor activity"/>
    <property type="evidence" value="ECO:0007669"/>
    <property type="project" value="UniProtKB-KW"/>
</dbReference>
<dbReference type="InterPro" id="IPR007627">
    <property type="entry name" value="RNA_pol_sigma70_r2"/>
</dbReference>